<gene>
    <name evidence="2" type="ORF">C1H76_3017</name>
</gene>
<dbReference type="GO" id="GO:0004672">
    <property type="term" value="F:protein kinase activity"/>
    <property type="evidence" value="ECO:0007669"/>
    <property type="project" value="InterPro"/>
</dbReference>
<dbReference type="GO" id="GO:0005524">
    <property type="term" value="F:ATP binding"/>
    <property type="evidence" value="ECO:0007669"/>
    <property type="project" value="InterPro"/>
</dbReference>
<dbReference type="EMBL" id="PTQR01000038">
    <property type="protein sequence ID" value="TKX24842.1"/>
    <property type="molecule type" value="Genomic_DNA"/>
</dbReference>
<sequence>MISPKDRFIQASGGGTRPAIENDTFQFHIVDWDQRKVFLCFGVFAFKIDYEVEVEEEWIDTIYDTLRTCVDDLPPDVWALELDSQYELRSLSTPPHFGDERLAPFYPPLSKCPTLASAKTIRRSELVEQERLAVLVDLCYYQTPTGRKQVNFKYDIIPEWVHRNYKEINIWHGLPPNPYIAPFDRVVLDEVEDRVVGFTANYITGGTWDSNAPALVKLQWFQQLMAAVDDLNLKYGVQHCDIHPRNILTDRASNKIQLIDFDLALRLDSQPYKPTRDDGVGAIFTLYEIITRDYSYRADQWDYPDVKVVLEMEDWPLHPDVRLDHDLAVFRDGISSWLAESGRSLNTTVESTDHQSNPWNPRLPGMSDGYQLWDHMEDLERTGGYYVKWQRPAQCKLVQGVEYCANGQVLQGNVPAVQD</sequence>
<proteinExistence type="predicted"/>
<dbReference type="SUPFAM" id="SSF56112">
    <property type="entry name" value="Protein kinase-like (PK-like)"/>
    <property type="match status" value="1"/>
</dbReference>
<dbReference type="AlphaFoldDB" id="A0A4V6DUJ2"/>
<evidence type="ECO:0000259" key="1">
    <source>
        <dbReference type="PROSITE" id="PS50011"/>
    </source>
</evidence>
<name>A0A4V6DUJ2_9PEZI</name>
<dbReference type="PROSITE" id="PS50011">
    <property type="entry name" value="PROTEIN_KINASE_DOM"/>
    <property type="match status" value="1"/>
</dbReference>
<organism evidence="2 3">
    <name type="scientific">Elsinoe australis</name>
    <dbReference type="NCBI Taxonomy" id="40998"/>
    <lineage>
        <taxon>Eukaryota</taxon>
        <taxon>Fungi</taxon>
        <taxon>Dikarya</taxon>
        <taxon>Ascomycota</taxon>
        <taxon>Pezizomycotina</taxon>
        <taxon>Dothideomycetes</taxon>
        <taxon>Dothideomycetidae</taxon>
        <taxon>Myriangiales</taxon>
        <taxon>Elsinoaceae</taxon>
        <taxon>Elsinoe</taxon>
    </lineage>
</organism>
<dbReference type="Gene3D" id="1.10.510.10">
    <property type="entry name" value="Transferase(Phosphotransferase) domain 1"/>
    <property type="match status" value="1"/>
</dbReference>
<dbReference type="Pfam" id="PF01636">
    <property type="entry name" value="APH"/>
    <property type="match status" value="1"/>
</dbReference>
<dbReference type="Proteomes" id="UP000308133">
    <property type="component" value="Unassembled WGS sequence"/>
</dbReference>
<comment type="caution">
    <text evidence="2">The sequence shown here is derived from an EMBL/GenBank/DDBJ whole genome shotgun (WGS) entry which is preliminary data.</text>
</comment>
<dbReference type="InterPro" id="IPR002575">
    <property type="entry name" value="Aminoglycoside_PTrfase"/>
</dbReference>
<keyword evidence="2" id="KW-0418">Kinase</keyword>
<reference evidence="2 3" key="1">
    <citation type="submission" date="2018-02" db="EMBL/GenBank/DDBJ databases">
        <title>Draft genome sequences of Elsinoe sp., causing black scab on jojoba.</title>
        <authorList>
            <person name="Stodart B."/>
            <person name="Jeffress S."/>
            <person name="Ash G."/>
            <person name="Arun Chinnappa K."/>
        </authorList>
    </citation>
    <scope>NUCLEOTIDE SEQUENCE [LARGE SCALE GENOMIC DNA]</scope>
    <source>
        <strain evidence="2 3">Hillstone_2</strain>
    </source>
</reference>
<evidence type="ECO:0000313" key="3">
    <source>
        <dbReference type="Proteomes" id="UP000308133"/>
    </source>
</evidence>
<accession>A0A4V6DUJ2</accession>
<keyword evidence="2" id="KW-0808">Transferase</keyword>
<feature type="domain" description="Protein kinase" evidence="1">
    <location>
        <begin position="86"/>
        <end position="419"/>
    </location>
</feature>
<protein>
    <submittedName>
        <fullName evidence="2">Protein kinase domain-containing protein 15</fullName>
    </submittedName>
</protein>
<dbReference type="InterPro" id="IPR011009">
    <property type="entry name" value="Kinase-like_dom_sf"/>
</dbReference>
<evidence type="ECO:0000313" key="2">
    <source>
        <dbReference type="EMBL" id="TKX24842.1"/>
    </source>
</evidence>
<dbReference type="InterPro" id="IPR000719">
    <property type="entry name" value="Prot_kinase_dom"/>
</dbReference>